<dbReference type="SMART" id="SM00354">
    <property type="entry name" value="HTH_LACI"/>
    <property type="match status" value="1"/>
</dbReference>
<proteinExistence type="predicted"/>
<protein>
    <recommendedName>
        <fullName evidence="4">HTH lacI-type domain-containing protein</fullName>
    </recommendedName>
</protein>
<dbReference type="PANTHER" id="PTHR30146">
    <property type="entry name" value="LACI-RELATED TRANSCRIPTIONAL REPRESSOR"/>
    <property type="match status" value="1"/>
</dbReference>
<dbReference type="GO" id="GO:0003700">
    <property type="term" value="F:DNA-binding transcription factor activity"/>
    <property type="evidence" value="ECO:0007669"/>
    <property type="project" value="TreeGrafter"/>
</dbReference>
<reference evidence="5 6" key="1">
    <citation type="submission" date="2014-09" db="EMBL/GenBank/DDBJ databases">
        <title>Genome sequencing and annotation of Bacillus Okhensis strain Kh10-101T.</title>
        <authorList>
            <person name="Prakash J.S."/>
        </authorList>
    </citation>
    <scope>NUCLEOTIDE SEQUENCE [LARGE SCALE GENOMIC DNA]</scope>
    <source>
        <strain evidence="6">Kh10-101T</strain>
    </source>
</reference>
<evidence type="ECO:0000259" key="4">
    <source>
        <dbReference type="PROSITE" id="PS50932"/>
    </source>
</evidence>
<dbReference type="InterPro" id="IPR028082">
    <property type="entry name" value="Peripla_BP_I"/>
</dbReference>
<dbReference type="Gene3D" id="1.10.260.40">
    <property type="entry name" value="lambda repressor-like DNA-binding domains"/>
    <property type="match status" value="1"/>
</dbReference>
<evidence type="ECO:0000256" key="1">
    <source>
        <dbReference type="ARBA" id="ARBA00023015"/>
    </source>
</evidence>
<sequence length="331" mass="36316">MGVTIKDIARHAGVSYSTVSKALRDSPLVKKPTKTKIIKIAEELGYQPNVAARSLVQKKSFTIGVVWPSVERVAPSILITKINDFLEEKSYTTLLSINKVESAIATFNRFQVDAILVFGENNSVLSDTSIHTTVPILYYGLKENSTYPTIDVNRRKAIKLAVNYLEEIGHKKIAFIGDLTDKDPLQKEKAIGFFEAMNVKKASDLPELAIPTNGLEVHDGYHAAKVVLANNKDITAIITGSYDLTRGVLRAANELSLDVPKDLSIISYDNIPQSENLGVTLSTVGVPVTRIAKHINETLLSIIEGHNIQDSIILDPELNIGTSCAPFGWYD</sequence>
<evidence type="ECO:0000256" key="3">
    <source>
        <dbReference type="ARBA" id="ARBA00023163"/>
    </source>
</evidence>
<dbReference type="OrthoDB" id="2528004at2"/>
<evidence type="ECO:0000256" key="2">
    <source>
        <dbReference type="ARBA" id="ARBA00023125"/>
    </source>
</evidence>
<dbReference type="SUPFAM" id="SSF47413">
    <property type="entry name" value="lambda repressor-like DNA-binding domains"/>
    <property type="match status" value="1"/>
</dbReference>
<evidence type="ECO:0000313" key="5">
    <source>
        <dbReference type="EMBL" id="KHF40221.1"/>
    </source>
</evidence>
<dbReference type="STRING" id="333138.LQ50_10795"/>
<dbReference type="EMBL" id="JRJU01000011">
    <property type="protein sequence ID" value="KHF40221.1"/>
    <property type="molecule type" value="Genomic_DNA"/>
</dbReference>
<dbReference type="CDD" id="cd01392">
    <property type="entry name" value="HTH_LacI"/>
    <property type="match status" value="1"/>
</dbReference>
<keyword evidence="1" id="KW-0805">Transcription regulation</keyword>
<dbReference type="InterPro" id="IPR010982">
    <property type="entry name" value="Lambda_DNA-bd_dom_sf"/>
</dbReference>
<dbReference type="eggNOG" id="COG1609">
    <property type="taxonomic scope" value="Bacteria"/>
</dbReference>
<dbReference type="Gene3D" id="3.40.50.2300">
    <property type="match status" value="2"/>
</dbReference>
<keyword evidence="2" id="KW-0238">DNA-binding</keyword>
<dbReference type="SUPFAM" id="SSF53822">
    <property type="entry name" value="Periplasmic binding protein-like I"/>
    <property type="match status" value="1"/>
</dbReference>
<gene>
    <name evidence="5" type="ORF">LQ50_10795</name>
</gene>
<dbReference type="GO" id="GO:0000976">
    <property type="term" value="F:transcription cis-regulatory region binding"/>
    <property type="evidence" value="ECO:0007669"/>
    <property type="project" value="TreeGrafter"/>
</dbReference>
<name>A0A0B0IKM2_9BACI</name>
<keyword evidence="3" id="KW-0804">Transcription</keyword>
<dbReference type="PROSITE" id="PS00356">
    <property type="entry name" value="HTH_LACI_1"/>
    <property type="match status" value="1"/>
</dbReference>
<dbReference type="Pfam" id="PF13377">
    <property type="entry name" value="Peripla_BP_3"/>
    <property type="match status" value="1"/>
</dbReference>
<dbReference type="Pfam" id="PF00356">
    <property type="entry name" value="LacI"/>
    <property type="match status" value="1"/>
</dbReference>
<feature type="domain" description="HTH lacI-type" evidence="4">
    <location>
        <begin position="3"/>
        <end position="57"/>
    </location>
</feature>
<dbReference type="InterPro" id="IPR000843">
    <property type="entry name" value="HTH_LacI"/>
</dbReference>
<dbReference type="Proteomes" id="UP000030832">
    <property type="component" value="Unassembled WGS sequence"/>
</dbReference>
<dbReference type="AlphaFoldDB" id="A0A0B0IKM2"/>
<keyword evidence="6" id="KW-1185">Reference proteome</keyword>
<comment type="caution">
    <text evidence="5">The sequence shown here is derived from an EMBL/GenBank/DDBJ whole genome shotgun (WGS) entry which is preliminary data.</text>
</comment>
<organism evidence="5 6">
    <name type="scientific">Halalkalibacter okhensis</name>
    <dbReference type="NCBI Taxonomy" id="333138"/>
    <lineage>
        <taxon>Bacteria</taxon>
        <taxon>Bacillati</taxon>
        <taxon>Bacillota</taxon>
        <taxon>Bacilli</taxon>
        <taxon>Bacillales</taxon>
        <taxon>Bacillaceae</taxon>
        <taxon>Halalkalibacter</taxon>
    </lineage>
</organism>
<dbReference type="PANTHER" id="PTHR30146:SF149">
    <property type="entry name" value="HTH-TYPE TRANSCRIPTIONAL REGULATOR EBGR"/>
    <property type="match status" value="1"/>
</dbReference>
<dbReference type="PROSITE" id="PS50932">
    <property type="entry name" value="HTH_LACI_2"/>
    <property type="match status" value="1"/>
</dbReference>
<accession>A0A0B0IKM2</accession>
<dbReference type="InterPro" id="IPR046335">
    <property type="entry name" value="LacI/GalR-like_sensor"/>
</dbReference>
<evidence type="ECO:0000313" key="6">
    <source>
        <dbReference type="Proteomes" id="UP000030832"/>
    </source>
</evidence>